<dbReference type="InterPro" id="IPR001878">
    <property type="entry name" value="Znf_CCHC"/>
</dbReference>
<dbReference type="SMART" id="SM00343">
    <property type="entry name" value="ZnF_C2HC"/>
    <property type="match status" value="1"/>
</dbReference>
<accession>A0A815UZP7</accession>
<dbReference type="Pfam" id="PF00098">
    <property type="entry name" value="zf-CCHC"/>
    <property type="match status" value="1"/>
</dbReference>
<gene>
    <name evidence="5" type="ORF">OKA104_LOCUS44728</name>
    <name evidence="4" type="ORF">VCS650_LOCUS43372</name>
</gene>
<feature type="region of interest" description="Disordered" evidence="2">
    <location>
        <begin position="283"/>
        <end position="307"/>
    </location>
</feature>
<dbReference type="PROSITE" id="PS50158">
    <property type="entry name" value="ZF_CCHC"/>
    <property type="match status" value="1"/>
</dbReference>
<dbReference type="PANTHER" id="PTHR33194:SF4">
    <property type="entry name" value="CCHC-TYPE DOMAIN-CONTAINING PROTEIN"/>
    <property type="match status" value="1"/>
</dbReference>
<organism evidence="4 6">
    <name type="scientific">Adineta steineri</name>
    <dbReference type="NCBI Taxonomy" id="433720"/>
    <lineage>
        <taxon>Eukaryota</taxon>
        <taxon>Metazoa</taxon>
        <taxon>Spiralia</taxon>
        <taxon>Gnathifera</taxon>
        <taxon>Rotifera</taxon>
        <taxon>Eurotatoria</taxon>
        <taxon>Bdelloidea</taxon>
        <taxon>Adinetida</taxon>
        <taxon>Adinetidae</taxon>
        <taxon>Adineta</taxon>
    </lineage>
</organism>
<dbReference type="GO" id="GO:0003676">
    <property type="term" value="F:nucleic acid binding"/>
    <property type="evidence" value="ECO:0007669"/>
    <property type="project" value="InterPro"/>
</dbReference>
<evidence type="ECO:0000313" key="4">
    <source>
        <dbReference type="EMBL" id="CAF1523174.1"/>
    </source>
</evidence>
<dbReference type="Proteomes" id="UP000663881">
    <property type="component" value="Unassembled WGS sequence"/>
</dbReference>
<dbReference type="Proteomes" id="UP000663891">
    <property type="component" value="Unassembled WGS sequence"/>
</dbReference>
<evidence type="ECO:0000313" key="6">
    <source>
        <dbReference type="Proteomes" id="UP000663891"/>
    </source>
</evidence>
<keyword evidence="1" id="KW-0862">Zinc</keyword>
<proteinExistence type="predicted"/>
<reference evidence="4" key="1">
    <citation type="submission" date="2021-02" db="EMBL/GenBank/DDBJ databases">
        <authorList>
            <person name="Nowell W R."/>
        </authorList>
    </citation>
    <scope>NUCLEOTIDE SEQUENCE</scope>
</reference>
<comment type="caution">
    <text evidence="4">The sequence shown here is derived from an EMBL/GenBank/DDBJ whole genome shotgun (WGS) entry which is preliminary data.</text>
</comment>
<keyword evidence="1" id="KW-0479">Metal-binding</keyword>
<evidence type="ECO:0000256" key="1">
    <source>
        <dbReference type="PROSITE-ProRule" id="PRU00047"/>
    </source>
</evidence>
<dbReference type="PANTHER" id="PTHR33194">
    <property type="entry name" value="ZINC KNUCKLE DOMAINCONTAINING PROTEIN"/>
    <property type="match status" value="1"/>
</dbReference>
<protein>
    <recommendedName>
        <fullName evidence="3">CCHC-type domain-containing protein</fullName>
    </recommendedName>
</protein>
<dbReference type="GO" id="GO:0008270">
    <property type="term" value="F:zinc ion binding"/>
    <property type="evidence" value="ECO:0007669"/>
    <property type="project" value="UniProtKB-KW"/>
</dbReference>
<keyword evidence="1" id="KW-0863">Zinc-finger</keyword>
<evidence type="ECO:0000256" key="2">
    <source>
        <dbReference type="SAM" id="MobiDB-lite"/>
    </source>
</evidence>
<dbReference type="SUPFAM" id="SSF57756">
    <property type="entry name" value="Retrovirus zinc finger-like domains"/>
    <property type="match status" value="1"/>
</dbReference>
<dbReference type="EMBL" id="CAJOAY010013942">
    <property type="protein sequence ID" value="CAF4272188.1"/>
    <property type="molecule type" value="Genomic_DNA"/>
</dbReference>
<sequence>MKSHQPINEQPMSMTQHPMQGAAKFSAKSTKDAKEWLEDLAFRFAAVDIDMTTGWRKIYLYLDEQAAKWWRDNQGNFEDWYSFRKIFEEEHSPSLASIRATAAKDMADRKQGKSEPLTAYYHDKIKLIKRYETNMPEAQQLEWLQAGMWHTTLEEFLKYTITSTKELKNYAIQIGAKQSLLAKIKAEQDEEERTARLVQQAQHIGEQPRYVPPYQRNTGSYADNRSMPNNQWVSQQPPEWHNRCYQCGTFGHIARDCHSHHSKTFGGNEWWYYSLTSPPPITHHNRSQCQRQQAPSDGGHRCYVNID</sequence>
<evidence type="ECO:0000259" key="3">
    <source>
        <dbReference type="PROSITE" id="PS50158"/>
    </source>
</evidence>
<dbReference type="OrthoDB" id="10001807at2759"/>
<dbReference type="EMBL" id="CAJNON010003326">
    <property type="protein sequence ID" value="CAF1523174.1"/>
    <property type="molecule type" value="Genomic_DNA"/>
</dbReference>
<evidence type="ECO:0000313" key="5">
    <source>
        <dbReference type="EMBL" id="CAF4272188.1"/>
    </source>
</evidence>
<dbReference type="Gene3D" id="4.10.60.10">
    <property type="entry name" value="Zinc finger, CCHC-type"/>
    <property type="match status" value="1"/>
</dbReference>
<name>A0A815UZP7_9BILA</name>
<dbReference type="InterPro" id="IPR036875">
    <property type="entry name" value="Znf_CCHC_sf"/>
</dbReference>
<feature type="domain" description="CCHC-type" evidence="3">
    <location>
        <begin position="243"/>
        <end position="257"/>
    </location>
</feature>
<dbReference type="AlphaFoldDB" id="A0A815UZP7"/>